<evidence type="ECO:0000313" key="3">
    <source>
        <dbReference type="EMBL" id="QTD48069.1"/>
    </source>
</evidence>
<reference evidence="3" key="1">
    <citation type="submission" date="2021-03" db="EMBL/GenBank/DDBJ databases">
        <title>Acanthopleuribacteraceae sp. M133.</title>
        <authorList>
            <person name="Wang G."/>
        </authorList>
    </citation>
    <scope>NUCLEOTIDE SEQUENCE</scope>
    <source>
        <strain evidence="3">M133</strain>
    </source>
</reference>
<dbReference type="Proteomes" id="UP000663929">
    <property type="component" value="Chromosome"/>
</dbReference>
<protein>
    <recommendedName>
        <fullName evidence="2">Response regulatory domain-containing protein</fullName>
    </recommendedName>
</protein>
<keyword evidence="4" id="KW-1185">Reference proteome</keyword>
<dbReference type="AlphaFoldDB" id="A0A8A4TDA0"/>
<dbReference type="InterPro" id="IPR046342">
    <property type="entry name" value="CBS_dom_sf"/>
</dbReference>
<dbReference type="InterPro" id="IPR011006">
    <property type="entry name" value="CheY-like_superfamily"/>
</dbReference>
<feature type="domain" description="Response regulatory" evidence="2">
    <location>
        <begin position="1"/>
        <end position="118"/>
    </location>
</feature>
<name>A0A8A4TDA0_SULCO</name>
<keyword evidence="1" id="KW-0597">Phosphoprotein</keyword>
<dbReference type="KEGG" id="scor:J3U87_20995"/>
<dbReference type="PROSITE" id="PS50110">
    <property type="entry name" value="RESPONSE_REGULATORY"/>
    <property type="match status" value="1"/>
</dbReference>
<dbReference type="SUPFAM" id="SSF54631">
    <property type="entry name" value="CBS-domain pair"/>
    <property type="match status" value="1"/>
</dbReference>
<proteinExistence type="predicted"/>
<dbReference type="RefSeq" id="WP_237377731.1">
    <property type="nucleotide sequence ID" value="NZ_CP071793.1"/>
</dbReference>
<evidence type="ECO:0000259" key="2">
    <source>
        <dbReference type="PROSITE" id="PS50110"/>
    </source>
</evidence>
<dbReference type="SUPFAM" id="SSF52172">
    <property type="entry name" value="CheY-like"/>
    <property type="match status" value="1"/>
</dbReference>
<organism evidence="3 4">
    <name type="scientific">Sulfidibacter corallicola</name>
    <dbReference type="NCBI Taxonomy" id="2818388"/>
    <lineage>
        <taxon>Bacteria</taxon>
        <taxon>Pseudomonadati</taxon>
        <taxon>Acidobacteriota</taxon>
        <taxon>Holophagae</taxon>
        <taxon>Acanthopleuribacterales</taxon>
        <taxon>Acanthopleuribacteraceae</taxon>
        <taxon>Sulfidibacter</taxon>
    </lineage>
</organism>
<gene>
    <name evidence="3" type="ORF">J3U87_20995</name>
</gene>
<dbReference type="EMBL" id="CP071793">
    <property type="protein sequence ID" value="QTD48069.1"/>
    <property type="molecule type" value="Genomic_DNA"/>
</dbReference>
<dbReference type="InterPro" id="IPR001789">
    <property type="entry name" value="Sig_transdc_resp-reg_receiver"/>
</dbReference>
<sequence>MISRSQIQTRVITAKMRDMGFHVDAIVDDPSKWQDALGQQDAKRVDFLVIDFDSDPLIALSLLDHLHALPEWFDKPVFFVSRSLSEREIQRFLTQMRVCFIQIPAPKEEMEAIIRRYLDEQPVETTNALLENPLPKKVQAFHLITGKPHFLPADTSLVAVAHYLAQQDATYVLAETEAGLGIHTQRRHLRAIRDGVDPESTPLAAYLNMHLLQLPHDVDWTIAFTTFAGGGTRHLVLRNETDQVVGVLEPECFHRVVLRRIFVSEYG</sequence>
<feature type="modified residue" description="4-aspartylphosphate" evidence="1">
    <location>
        <position position="51"/>
    </location>
</feature>
<evidence type="ECO:0000313" key="4">
    <source>
        <dbReference type="Proteomes" id="UP000663929"/>
    </source>
</evidence>
<dbReference type="Gene3D" id="3.10.580.10">
    <property type="entry name" value="CBS-domain"/>
    <property type="match status" value="1"/>
</dbReference>
<evidence type="ECO:0000256" key="1">
    <source>
        <dbReference type="PROSITE-ProRule" id="PRU00169"/>
    </source>
</evidence>
<dbReference type="GO" id="GO:0000160">
    <property type="term" value="P:phosphorelay signal transduction system"/>
    <property type="evidence" value="ECO:0007669"/>
    <property type="project" value="InterPro"/>
</dbReference>
<dbReference type="Gene3D" id="3.40.50.2300">
    <property type="match status" value="1"/>
</dbReference>
<accession>A0A8A4TDA0</accession>